<dbReference type="AlphaFoldDB" id="A0A0C9UUC3"/>
<sequence>MLPIPTSPVPCISISLAPHEILPEEPKSPFQFAIPEVPDSPKPFHLLPPPTLSPHQTLRIERRGQLSPLSSGGVGRGLEKEKFEAMLKASRDRTAMVKAKKPVELRKEIAVKVQMAKQLQRRAKFLHKLAEPPSPSAADQPVTPPESPAIFHFSLPSPGLESPLEVFENLDNDLERFGLPPRIEQVDFRLPSQKKAEEVRRFRREAQRVQPALPLPSLDEISQRLSKNPGSVRISRSSSPDVESGRANRLPSFLRTRSVSPELKQAVPENKPRLALALSNLSRFNETREPTPVVPMEVPFPPSPKSPLPPKLQVTTTLCPPTRSKSSPTEFTEANVTQFTATYTTPAMQQRVNISKAPVAAPVIPTRRAELTKDMFNKLSRRNPCLAGAAACGIKAKDDIFLTSPSEGGLKRRTSAPAELPASQRKPRHPVLDKPGGF</sequence>
<keyword evidence="3" id="KW-1185">Reference proteome</keyword>
<evidence type="ECO:0000313" key="2">
    <source>
        <dbReference type="EMBL" id="KIJ38454.1"/>
    </source>
</evidence>
<protein>
    <submittedName>
        <fullName evidence="2">Uncharacterized protein</fullName>
    </submittedName>
</protein>
<dbReference type="OrthoDB" id="3250108at2759"/>
<dbReference type="Proteomes" id="UP000054279">
    <property type="component" value="Unassembled WGS sequence"/>
</dbReference>
<evidence type="ECO:0000313" key="3">
    <source>
        <dbReference type="Proteomes" id="UP000054279"/>
    </source>
</evidence>
<reference evidence="2 3" key="1">
    <citation type="submission" date="2014-06" db="EMBL/GenBank/DDBJ databases">
        <title>Evolutionary Origins and Diversification of the Mycorrhizal Mutualists.</title>
        <authorList>
            <consortium name="DOE Joint Genome Institute"/>
            <consortium name="Mycorrhizal Genomics Consortium"/>
            <person name="Kohler A."/>
            <person name="Kuo A."/>
            <person name="Nagy L.G."/>
            <person name="Floudas D."/>
            <person name="Copeland A."/>
            <person name="Barry K.W."/>
            <person name="Cichocki N."/>
            <person name="Veneault-Fourrey C."/>
            <person name="LaButti K."/>
            <person name="Lindquist E.A."/>
            <person name="Lipzen A."/>
            <person name="Lundell T."/>
            <person name="Morin E."/>
            <person name="Murat C."/>
            <person name="Riley R."/>
            <person name="Ohm R."/>
            <person name="Sun H."/>
            <person name="Tunlid A."/>
            <person name="Henrissat B."/>
            <person name="Grigoriev I.V."/>
            <person name="Hibbett D.S."/>
            <person name="Martin F."/>
        </authorList>
    </citation>
    <scope>NUCLEOTIDE SEQUENCE [LARGE SCALE GENOMIC DNA]</scope>
    <source>
        <strain evidence="2 3">SS14</strain>
    </source>
</reference>
<dbReference type="HOGENOM" id="CLU_056207_0_0_1"/>
<feature type="region of interest" description="Disordered" evidence="1">
    <location>
        <begin position="216"/>
        <end position="248"/>
    </location>
</feature>
<organism evidence="2 3">
    <name type="scientific">Sphaerobolus stellatus (strain SS14)</name>
    <dbReference type="NCBI Taxonomy" id="990650"/>
    <lineage>
        <taxon>Eukaryota</taxon>
        <taxon>Fungi</taxon>
        <taxon>Dikarya</taxon>
        <taxon>Basidiomycota</taxon>
        <taxon>Agaricomycotina</taxon>
        <taxon>Agaricomycetes</taxon>
        <taxon>Phallomycetidae</taxon>
        <taxon>Geastrales</taxon>
        <taxon>Sphaerobolaceae</taxon>
        <taxon>Sphaerobolus</taxon>
    </lineage>
</organism>
<evidence type="ECO:0000256" key="1">
    <source>
        <dbReference type="SAM" id="MobiDB-lite"/>
    </source>
</evidence>
<dbReference type="EMBL" id="KN837160">
    <property type="protein sequence ID" value="KIJ38454.1"/>
    <property type="molecule type" value="Genomic_DNA"/>
</dbReference>
<feature type="region of interest" description="Disordered" evidence="1">
    <location>
        <begin position="131"/>
        <end position="154"/>
    </location>
</feature>
<feature type="region of interest" description="Disordered" evidence="1">
    <location>
        <begin position="403"/>
        <end position="438"/>
    </location>
</feature>
<proteinExistence type="predicted"/>
<accession>A0A0C9UUC3</accession>
<name>A0A0C9UUC3_SPHS4</name>
<feature type="compositionally biased region" description="Polar residues" evidence="1">
    <location>
        <begin position="223"/>
        <end position="241"/>
    </location>
</feature>
<gene>
    <name evidence="2" type="ORF">M422DRAFT_69062</name>
</gene>